<dbReference type="Proteomes" id="UP000054893">
    <property type="component" value="Unassembled WGS sequence"/>
</dbReference>
<organism evidence="1 2">
    <name type="scientific">Caballeronia sordidicola</name>
    <name type="common">Burkholderia sordidicola</name>
    <dbReference type="NCBI Taxonomy" id="196367"/>
    <lineage>
        <taxon>Bacteria</taxon>
        <taxon>Pseudomonadati</taxon>
        <taxon>Pseudomonadota</taxon>
        <taxon>Betaproteobacteria</taxon>
        <taxon>Burkholderiales</taxon>
        <taxon>Burkholderiaceae</taxon>
        <taxon>Caballeronia</taxon>
    </lineage>
</organism>
<name>A0A158IIJ8_CABSO</name>
<dbReference type="AlphaFoldDB" id="A0A158IIJ8"/>
<protein>
    <submittedName>
        <fullName evidence="1">Uncharacterized protein</fullName>
    </submittedName>
</protein>
<sequence length="87" mass="9993">MHVITRVFRQPCLDLRVLMRSVVIDNQMHVKIVGNRLINVFEKGQKLLMPVTRLALCDDLARCCIERSKQGCCAMPDVVVRHTFEIA</sequence>
<reference evidence="1 2" key="1">
    <citation type="submission" date="2016-01" db="EMBL/GenBank/DDBJ databases">
        <authorList>
            <person name="Oliw E.H."/>
        </authorList>
    </citation>
    <scope>NUCLEOTIDE SEQUENCE [LARGE SCALE GENOMIC DNA]</scope>
    <source>
        <strain evidence="1">LMG 22029</strain>
    </source>
</reference>
<accession>A0A158IIJ8</accession>
<evidence type="ECO:0000313" key="2">
    <source>
        <dbReference type="Proteomes" id="UP000054893"/>
    </source>
</evidence>
<proteinExistence type="predicted"/>
<evidence type="ECO:0000313" key="1">
    <source>
        <dbReference type="EMBL" id="SAL56374.1"/>
    </source>
</evidence>
<dbReference type="EMBL" id="FCOC02000061">
    <property type="protein sequence ID" value="SAL56374.1"/>
    <property type="molecule type" value="Genomic_DNA"/>
</dbReference>
<gene>
    <name evidence="1" type="ORF">AWB64_06220</name>
</gene>